<evidence type="ECO:0000256" key="4">
    <source>
        <dbReference type="ARBA" id="ARBA00022729"/>
    </source>
</evidence>
<proteinExistence type="predicted"/>
<evidence type="ECO:0000313" key="11">
    <source>
        <dbReference type="EMBL" id="ERE67566.1"/>
    </source>
</evidence>
<keyword evidence="3" id="KW-0812">Transmembrane</keyword>
<feature type="chain" id="PRO_5001600406" evidence="10">
    <location>
        <begin position="25"/>
        <end position="52"/>
    </location>
</feature>
<accession>A0A061I2R4</accession>
<protein>
    <submittedName>
        <fullName evidence="11">Putative hepatitis A virus cellular receptor 1 like protein</fullName>
    </submittedName>
</protein>
<evidence type="ECO:0000256" key="7">
    <source>
        <dbReference type="ARBA" id="ARBA00023157"/>
    </source>
</evidence>
<evidence type="ECO:0000256" key="3">
    <source>
        <dbReference type="ARBA" id="ARBA00022692"/>
    </source>
</evidence>
<dbReference type="GO" id="GO:0033005">
    <property type="term" value="P:positive regulation of mast cell activation"/>
    <property type="evidence" value="ECO:0007669"/>
    <property type="project" value="TreeGrafter"/>
</dbReference>
<evidence type="ECO:0000256" key="1">
    <source>
        <dbReference type="ARBA" id="ARBA00004251"/>
    </source>
</evidence>
<keyword evidence="2" id="KW-1003">Cell membrane</keyword>
<sequence>VNTMRHTQVLISVLLLLLPAAVSSFPEVHGVVGHPVTLPCTYPVSNGISYMC</sequence>
<name>A0A061I2R4_CRIGR</name>
<evidence type="ECO:0000313" key="12">
    <source>
        <dbReference type="Proteomes" id="UP000030759"/>
    </source>
</evidence>
<keyword evidence="11" id="KW-0675">Receptor</keyword>
<evidence type="ECO:0000256" key="2">
    <source>
        <dbReference type="ARBA" id="ARBA00022475"/>
    </source>
</evidence>
<evidence type="ECO:0000256" key="9">
    <source>
        <dbReference type="ARBA" id="ARBA00023319"/>
    </source>
</evidence>
<reference evidence="12" key="1">
    <citation type="journal article" date="2013" name="Nat. Biotechnol.">
        <title>Chinese hamster genome sequenced from sorted chromosomes.</title>
        <authorList>
            <person name="Brinkrolf K."/>
            <person name="Rupp O."/>
            <person name="Laux H."/>
            <person name="Kollin F."/>
            <person name="Ernst W."/>
            <person name="Linke B."/>
            <person name="Kofler R."/>
            <person name="Romand S."/>
            <person name="Hesse F."/>
            <person name="Budach W.E."/>
            <person name="Galosy S."/>
            <person name="Muller D."/>
            <person name="Noll T."/>
            <person name="Wienberg J."/>
            <person name="Jostock T."/>
            <person name="Leonard M."/>
            <person name="Grillari J."/>
            <person name="Tauch A."/>
            <person name="Goesmann A."/>
            <person name="Helk B."/>
            <person name="Mott J.E."/>
            <person name="Puhler A."/>
            <person name="Borth N."/>
        </authorList>
    </citation>
    <scope>NUCLEOTIDE SEQUENCE [LARGE SCALE GENOMIC DNA]</scope>
    <source>
        <strain evidence="12">17A/GY</strain>
    </source>
</reference>
<dbReference type="GO" id="GO:0006911">
    <property type="term" value="P:phagocytosis, engulfment"/>
    <property type="evidence" value="ECO:0007669"/>
    <property type="project" value="TreeGrafter"/>
</dbReference>
<dbReference type="GO" id="GO:0001618">
    <property type="term" value="F:virus receptor activity"/>
    <property type="evidence" value="ECO:0007669"/>
    <property type="project" value="TreeGrafter"/>
</dbReference>
<dbReference type="EMBL" id="KE682206">
    <property type="protein sequence ID" value="ERE67566.1"/>
    <property type="molecule type" value="Genomic_DNA"/>
</dbReference>
<evidence type="ECO:0000256" key="5">
    <source>
        <dbReference type="ARBA" id="ARBA00022989"/>
    </source>
</evidence>
<dbReference type="GO" id="GO:0001786">
    <property type="term" value="F:phosphatidylserine binding"/>
    <property type="evidence" value="ECO:0007669"/>
    <property type="project" value="TreeGrafter"/>
</dbReference>
<dbReference type="PANTHER" id="PTHR47009:SF1">
    <property type="entry name" value="HEPATITIS A VIRUS CELLULAR RECEPTOR 1"/>
    <property type="match status" value="1"/>
</dbReference>
<dbReference type="InterPro" id="IPR052331">
    <property type="entry name" value="TIM_domain-containing_protein"/>
</dbReference>
<keyword evidence="6" id="KW-0472">Membrane</keyword>
<dbReference type="GO" id="GO:0005886">
    <property type="term" value="C:plasma membrane"/>
    <property type="evidence" value="ECO:0007669"/>
    <property type="project" value="UniProtKB-SubCell"/>
</dbReference>
<feature type="non-terminal residue" evidence="11">
    <location>
        <position position="1"/>
    </location>
</feature>
<evidence type="ECO:0000256" key="6">
    <source>
        <dbReference type="ARBA" id="ARBA00023136"/>
    </source>
</evidence>
<keyword evidence="7" id="KW-1015">Disulfide bond</keyword>
<evidence type="ECO:0000256" key="10">
    <source>
        <dbReference type="SAM" id="SignalP"/>
    </source>
</evidence>
<keyword evidence="9" id="KW-0393">Immunoglobulin domain</keyword>
<dbReference type="Proteomes" id="UP000030759">
    <property type="component" value="Unassembled WGS sequence"/>
</dbReference>
<evidence type="ECO:0000256" key="8">
    <source>
        <dbReference type="ARBA" id="ARBA00023180"/>
    </source>
</evidence>
<keyword evidence="8" id="KW-0325">Glycoprotein</keyword>
<keyword evidence="4 10" id="KW-0732">Signal</keyword>
<gene>
    <name evidence="11" type="ORF">H671_7g18583</name>
</gene>
<keyword evidence="5" id="KW-1133">Transmembrane helix</keyword>
<feature type="signal peptide" evidence="10">
    <location>
        <begin position="1"/>
        <end position="24"/>
    </location>
</feature>
<organism evidence="11 12">
    <name type="scientific">Cricetulus griseus</name>
    <name type="common">Chinese hamster</name>
    <name type="synonym">Cricetulus barabensis griseus</name>
    <dbReference type="NCBI Taxonomy" id="10029"/>
    <lineage>
        <taxon>Eukaryota</taxon>
        <taxon>Metazoa</taxon>
        <taxon>Chordata</taxon>
        <taxon>Craniata</taxon>
        <taxon>Vertebrata</taxon>
        <taxon>Euteleostomi</taxon>
        <taxon>Mammalia</taxon>
        <taxon>Eutheria</taxon>
        <taxon>Euarchontoglires</taxon>
        <taxon>Glires</taxon>
        <taxon>Rodentia</taxon>
        <taxon>Myomorpha</taxon>
        <taxon>Muroidea</taxon>
        <taxon>Cricetidae</taxon>
        <taxon>Cricetinae</taxon>
        <taxon>Cricetulus</taxon>
    </lineage>
</organism>
<dbReference type="AlphaFoldDB" id="A0A061I2R4"/>
<dbReference type="PANTHER" id="PTHR47009">
    <property type="entry name" value="HEPATITIS A VIRUS CELLULAR RECEPTOR 1 HOMOLOG"/>
    <property type="match status" value="1"/>
</dbReference>
<comment type="subcellular location">
    <subcellularLocation>
        <location evidence="1">Cell membrane</location>
        <topology evidence="1">Single-pass type I membrane protein</topology>
    </subcellularLocation>
</comment>
<dbReference type="GO" id="GO:0009986">
    <property type="term" value="C:cell surface"/>
    <property type="evidence" value="ECO:0007669"/>
    <property type="project" value="TreeGrafter"/>
</dbReference>